<evidence type="ECO:0000259" key="9">
    <source>
        <dbReference type="Pfam" id="PF00361"/>
    </source>
</evidence>
<feature type="transmembrane region" description="Helical" evidence="8">
    <location>
        <begin position="66"/>
        <end position="88"/>
    </location>
</feature>
<keyword evidence="3 7" id="KW-0812">Transmembrane</keyword>
<sequence>MGFSTLILFMIISAIVTYAVSKQNSKAGAYLTVLFSTISLLILFLGKSNIGNEFTLLYMNFKVTAIGWYFSIIMVLIYSSTSFFNPYWMEKILHKSSYNFLYMFSLAATVGLFFSADLITLFIFWEIVVWSSTFIVPLGKSRRAAVVYYTISSVGSMATLFAIMFVYSKSGTFNINEAFAFLATQPTIASFVFFTFIMAGLTKIGIFPFHIWLPLAHGSAPHTFSPVLSGGLVKMGAFIAYISVGVLPAYKAFSTSLKIMGMPVQIYLLMVLGAISMVVGTLMAIKQDDAKKLIAYSSVANGGYILVGLLMMDQLTFAGALMHIFNHAIASAAAFLTIAAIAHRTGTTKISELGGMIHKMPVSYVVYLISIISLAGIPPMGGFVSKWLIVQGLASKGLIFIAFAAFFGSIGSFLYVFRPLAGLFLGQLAPKYENIKPSTIFMKIPMVILAAMSIFFGVFPKYLLAVIGEIQSSIGIDPIMMNGNTIVAINGVLNSNKVALIFGFGFMISLVIFLVLPKSRKVGLMDTFTSAEFIYTPELYHYANSFYAPFERLYKNHPSVEKFLDKFAIKTEEFGLLINSLFFSHKPSITVFWAMAIMTLIFLGGVNI</sequence>
<keyword evidence="4 8" id="KW-1133">Transmembrane helix</keyword>
<evidence type="ECO:0000256" key="2">
    <source>
        <dbReference type="ARBA" id="ARBA00022475"/>
    </source>
</evidence>
<feature type="transmembrane region" description="Helical" evidence="8">
    <location>
        <begin position="364"/>
        <end position="385"/>
    </location>
</feature>
<evidence type="ECO:0000256" key="6">
    <source>
        <dbReference type="ARBA" id="ARBA00023136"/>
    </source>
</evidence>
<keyword evidence="5" id="KW-0560">Oxidoreductase</keyword>
<dbReference type="GO" id="GO:0008137">
    <property type="term" value="F:NADH dehydrogenase (ubiquinone) activity"/>
    <property type="evidence" value="ECO:0007669"/>
    <property type="project" value="InterPro"/>
</dbReference>
<feature type="transmembrane region" description="Helical" evidence="8">
    <location>
        <begin position="6"/>
        <end position="21"/>
    </location>
</feature>
<dbReference type="PRINTS" id="PR01437">
    <property type="entry name" value="NUOXDRDTASE4"/>
</dbReference>
<feature type="transmembrane region" description="Helical" evidence="8">
    <location>
        <begin position="498"/>
        <end position="516"/>
    </location>
</feature>
<feature type="transmembrane region" description="Helical" evidence="8">
    <location>
        <begin position="589"/>
        <end position="606"/>
    </location>
</feature>
<dbReference type="GO" id="GO:0016491">
    <property type="term" value="F:oxidoreductase activity"/>
    <property type="evidence" value="ECO:0007669"/>
    <property type="project" value="UniProtKB-KW"/>
</dbReference>
<dbReference type="RefSeq" id="WP_338535073.1">
    <property type="nucleotide sequence ID" value="NZ_AP028654.1"/>
</dbReference>
<evidence type="ECO:0000256" key="8">
    <source>
        <dbReference type="SAM" id="Phobius"/>
    </source>
</evidence>
<evidence type="ECO:0000256" key="4">
    <source>
        <dbReference type="ARBA" id="ARBA00022989"/>
    </source>
</evidence>
<keyword evidence="11" id="KW-1185">Reference proteome</keyword>
<comment type="subcellular location">
    <subcellularLocation>
        <location evidence="1">Cell membrane</location>
        <topology evidence="1">Multi-pass membrane protein</topology>
    </subcellularLocation>
    <subcellularLocation>
        <location evidence="7">Membrane</location>
        <topology evidence="7">Multi-pass membrane protein</topology>
    </subcellularLocation>
</comment>
<dbReference type="EMBL" id="AP028654">
    <property type="protein sequence ID" value="BEP29441.1"/>
    <property type="molecule type" value="Genomic_DNA"/>
</dbReference>
<evidence type="ECO:0000256" key="1">
    <source>
        <dbReference type="ARBA" id="ARBA00004651"/>
    </source>
</evidence>
<feature type="transmembrane region" description="Helical" evidence="8">
    <location>
        <begin position="100"/>
        <end position="116"/>
    </location>
</feature>
<dbReference type="GO" id="GO:0042773">
    <property type="term" value="P:ATP synthesis coupled electron transport"/>
    <property type="evidence" value="ECO:0007669"/>
    <property type="project" value="InterPro"/>
</dbReference>
<feature type="transmembrane region" description="Helical" evidence="8">
    <location>
        <begin position="264"/>
        <end position="284"/>
    </location>
</feature>
<feature type="transmembrane region" description="Helical" evidence="8">
    <location>
        <begin position="28"/>
        <end position="46"/>
    </location>
</feature>
<dbReference type="Proteomes" id="UP001321786">
    <property type="component" value="Chromosome"/>
</dbReference>
<feature type="transmembrane region" description="Helical" evidence="8">
    <location>
        <begin position="224"/>
        <end position="244"/>
    </location>
</feature>
<protein>
    <submittedName>
        <fullName evidence="10">Proton-conducting transporter membrane subunit</fullName>
    </submittedName>
</protein>
<dbReference type="GO" id="GO:0005886">
    <property type="term" value="C:plasma membrane"/>
    <property type="evidence" value="ECO:0007669"/>
    <property type="project" value="UniProtKB-SubCell"/>
</dbReference>
<reference evidence="10 11" key="1">
    <citation type="submission" date="2023-08" db="EMBL/GenBank/DDBJ databases">
        <title>Helicovermis profunda gen. nov., sp. nov., a novel mesophilic, fermentative bacterium within the Bacillota from a deep-sea hydrothermal vent chimney.</title>
        <authorList>
            <person name="Miyazaki U."/>
            <person name="Mizutani D."/>
            <person name="Hashimoto Y."/>
            <person name="Tame A."/>
            <person name="Sawayama S."/>
            <person name="Miyazaki J."/>
            <person name="Takai K."/>
            <person name="Nakagawa S."/>
        </authorList>
    </citation>
    <scope>NUCLEOTIDE SEQUENCE [LARGE SCALE GENOMIC DNA]</scope>
    <source>
        <strain evidence="10 11">S502</strain>
    </source>
</reference>
<proteinExistence type="predicted"/>
<name>A0AAU9E4C3_9FIRM</name>
<feature type="transmembrane region" description="Helical" evidence="8">
    <location>
        <begin position="438"/>
        <end position="459"/>
    </location>
</feature>
<organism evidence="10 11">
    <name type="scientific">Helicovermis profundi</name>
    <dbReference type="NCBI Taxonomy" id="3065157"/>
    <lineage>
        <taxon>Bacteria</taxon>
        <taxon>Bacillati</taxon>
        <taxon>Bacillota</taxon>
        <taxon>Clostridia</taxon>
        <taxon>Helicovermis</taxon>
    </lineage>
</organism>
<keyword evidence="6 8" id="KW-0472">Membrane</keyword>
<dbReference type="PANTHER" id="PTHR42682:SF3">
    <property type="entry name" value="FORMATE HYDROGENLYASE SUBUNIT 3-RELATED"/>
    <property type="match status" value="1"/>
</dbReference>
<evidence type="ECO:0000313" key="11">
    <source>
        <dbReference type="Proteomes" id="UP001321786"/>
    </source>
</evidence>
<dbReference type="InterPro" id="IPR001750">
    <property type="entry name" value="ND/Mrp_TM"/>
</dbReference>
<feature type="transmembrane region" description="Helical" evidence="8">
    <location>
        <begin position="188"/>
        <end position="212"/>
    </location>
</feature>
<feature type="transmembrane region" description="Helical" evidence="8">
    <location>
        <begin position="293"/>
        <end position="312"/>
    </location>
</feature>
<gene>
    <name evidence="10" type="ORF">HLPR_17720</name>
</gene>
<feature type="transmembrane region" description="Helical" evidence="8">
    <location>
        <begin position="397"/>
        <end position="417"/>
    </location>
</feature>
<feature type="domain" description="NADH:quinone oxidoreductase/Mrp antiporter transmembrane" evidence="9">
    <location>
        <begin position="115"/>
        <end position="409"/>
    </location>
</feature>
<dbReference type="AlphaFoldDB" id="A0AAU9E4C3"/>
<dbReference type="PANTHER" id="PTHR42682">
    <property type="entry name" value="HYDROGENASE-4 COMPONENT F"/>
    <property type="match status" value="1"/>
</dbReference>
<evidence type="ECO:0000256" key="5">
    <source>
        <dbReference type="ARBA" id="ARBA00023002"/>
    </source>
</evidence>
<dbReference type="InterPro" id="IPR003918">
    <property type="entry name" value="NADH_UbQ_OxRdtase"/>
</dbReference>
<evidence type="ECO:0000256" key="7">
    <source>
        <dbReference type="RuleBase" id="RU000320"/>
    </source>
</evidence>
<dbReference type="Pfam" id="PF00361">
    <property type="entry name" value="Proton_antipo_M"/>
    <property type="match status" value="1"/>
</dbReference>
<evidence type="ECO:0000256" key="3">
    <source>
        <dbReference type="ARBA" id="ARBA00022692"/>
    </source>
</evidence>
<dbReference type="InterPro" id="IPR052175">
    <property type="entry name" value="ComplexI-like_HydComp"/>
</dbReference>
<feature type="transmembrane region" description="Helical" evidence="8">
    <location>
        <begin position="324"/>
        <end position="343"/>
    </location>
</feature>
<dbReference type="NCBIfam" id="NF006419">
    <property type="entry name" value="PRK08668.1"/>
    <property type="match status" value="1"/>
</dbReference>
<accession>A0AAU9E4C3</accession>
<feature type="transmembrane region" description="Helical" evidence="8">
    <location>
        <begin position="146"/>
        <end position="168"/>
    </location>
</feature>
<dbReference type="KEGG" id="hprf:HLPR_17720"/>
<evidence type="ECO:0000313" key="10">
    <source>
        <dbReference type="EMBL" id="BEP29441.1"/>
    </source>
</evidence>
<keyword evidence="2" id="KW-1003">Cell membrane</keyword>